<keyword evidence="1" id="KW-0812">Transmembrane</keyword>
<feature type="transmembrane region" description="Helical" evidence="1">
    <location>
        <begin position="183"/>
        <end position="206"/>
    </location>
</feature>
<keyword evidence="1" id="KW-0472">Membrane</keyword>
<dbReference type="OMA" id="FAIFYNI"/>
<dbReference type="Proteomes" id="UP000683925">
    <property type="component" value="Unassembled WGS sequence"/>
</dbReference>
<protein>
    <recommendedName>
        <fullName evidence="4">Transmembrane protein</fullName>
    </recommendedName>
</protein>
<feature type="transmembrane region" description="Helical" evidence="1">
    <location>
        <begin position="148"/>
        <end position="171"/>
    </location>
</feature>
<accession>A0A8S1TA91</accession>
<evidence type="ECO:0008006" key="4">
    <source>
        <dbReference type="Google" id="ProtNLM"/>
    </source>
</evidence>
<organism evidence="2 3">
    <name type="scientific">Paramecium octaurelia</name>
    <dbReference type="NCBI Taxonomy" id="43137"/>
    <lineage>
        <taxon>Eukaryota</taxon>
        <taxon>Sar</taxon>
        <taxon>Alveolata</taxon>
        <taxon>Ciliophora</taxon>
        <taxon>Intramacronucleata</taxon>
        <taxon>Oligohymenophorea</taxon>
        <taxon>Peniculida</taxon>
        <taxon>Parameciidae</taxon>
        <taxon>Paramecium</taxon>
    </lineage>
</organism>
<feature type="transmembrane region" description="Helical" evidence="1">
    <location>
        <begin position="305"/>
        <end position="323"/>
    </location>
</feature>
<evidence type="ECO:0000313" key="2">
    <source>
        <dbReference type="EMBL" id="CAD8148678.1"/>
    </source>
</evidence>
<evidence type="ECO:0000256" key="1">
    <source>
        <dbReference type="SAM" id="Phobius"/>
    </source>
</evidence>
<keyword evidence="1" id="KW-1133">Transmembrane helix</keyword>
<evidence type="ECO:0000313" key="3">
    <source>
        <dbReference type="Proteomes" id="UP000683925"/>
    </source>
</evidence>
<comment type="caution">
    <text evidence="2">The sequence shown here is derived from an EMBL/GenBank/DDBJ whole genome shotgun (WGS) entry which is preliminary data.</text>
</comment>
<name>A0A8S1TA91_PAROT</name>
<feature type="transmembrane region" description="Helical" evidence="1">
    <location>
        <begin position="272"/>
        <end position="293"/>
    </location>
</feature>
<keyword evidence="3" id="KW-1185">Reference proteome</keyword>
<dbReference type="OrthoDB" id="10328689at2759"/>
<reference evidence="2" key="1">
    <citation type="submission" date="2021-01" db="EMBL/GenBank/DDBJ databases">
        <authorList>
            <consortium name="Genoscope - CEA"/>
            <person name="William W."/>
        </authorList>
    </citation>
    <scope>NUCLEOTIDE SEQUENCE</scope>
</reference>
<dbReference type="AlphaFoldDB" id="A0A8S1TA91"/>
<feature type="transmembrane region" description="Helical" evidence="1">
    <location>
        <begin position="246"/>
        <end position="265"/>
    </location>
</feature>
<proteinExistence type="predicted"/>
<dbReference type="EMBL" id="CAJJDP010000021">
    <property type="protein sequence ID" value="CAD8148678.1"/>
    <property type="molecule type" value="Genomic_DNA"/>
</dbReference>
<feature type="transmembrane region" description="Helical" evidence="1">
    <location>
        <begin position="118"/>
        <end position="136"/>
    </location>
</feature>
<sequence length="328" mass="38695">MKGIPEMAINNIYSDQVINQFFTYWEGWIKSSFQLFVRNQRWLDRERTNVWNMNQQYIIIYYSEKRIMQDRDDFQGSESDIGRKQEEVLFKSIRIFIALSIYIILQLIAVRIEYQIKWIIIGLIFFLCDSVIWILSSKWLYQQQYPRIAKVFLAIAQNSTLGLLPIFIILLCLQLDGIINQNPILIILPLFVWKILLLSFLIFIIPGLCDDNYGSKKWVAVIIIYYVSIIYTEIAALIQLQQHFDWFWVVSLLLFAIFYNIVTLITDCATSIIWPCTILVCFIYCLTQLTIILNQINNDQQPSKSIQYLTVMPILIISLINLIKQIIV</sequence>
<gene>
    <name evidence="2" type="ORF">POCTA_138.1.T0210243</name>
</gene>
<feature type="transmembrane region" description="Helical" evidence="1">
    <location>
        <begin position="218"/>
        <end position="240"/>
    </location>
</feature>
<feature type="transmembrane region" description="Helical" evidence="1">
    <location>
        <begin position="93"/>
        <end position="112"/>
    </location>
</feature>